<dbReference type="AlphaFoldDB" id="A0A2W1L9W7"/>
<reference evidence="1 2" key="1">
    <citation type="submission" date="2018-06" db="EMBL/GenBank/DDBJ databases">
        <title>Paenibacillus imtechensis sp. nov.</title>
        <authorList>
            <person name="Pinnaka A.K."/>
            <person name="Singh H."/>
            <person name="Kaur M."/>
        </authorList>
    </citation>
    <scope>NUCLEOTIDE SEQUENCE [LARGE SCALE GENOMIC DNA]</scope>
    <source>
        <strain evidence="1 2">SMB1</strain>
    </source>
</reference>
<keyword evidence="2" id="KW-1185">Reference proteome</keyword>
<protein>
    <submittedName>
        <fullName evidence="1">Uncharacterized protein</fullName>
    </submittedName>
</protein>
<comment type="caution">
    <text evidence="1">The sequence shown here is derived from an EMBL/GenBank/DDBJ whole genome shotgun (WGS) entry which is preliminary data.</text>
</comment>
<name>A0A2W1L9W7_9BACL</name>
<dbReference type="EMBL" id="QKRB01000032">
    <property type="protein sequence ID" value="PZD97018.1"/>
    <property type="molecule type" value="Genomic_DNA"/>
</dbReference>
<sequence>MDFSFEHISESSINMNYNYGGEWFTFNLFLRDNEWIIHPFDSMLIRNEEMCQLVMAELVKHKGFQVMLAREGIYLSSLRSTVNVSGQRETEEENDYPDYSGGRVRGGDSDIDELIEHHSLDDLIRMEMEIVEDRMTVYNQILQRMFMEDLGPHDPEFQKVQRMVKSYEACKSELAALLEDYGFGSRKRF</sequence>
<proteinExistence type="predicted"/>
<organism evidence="1 2">
    <name type="scientific">Paenibacillus sambharensis</name>
    <dbReference type="NCBI Taxonomy" id="1803190"/>
    <lineage>
        <taxon>Bacteria</taxon>
        <taxon>Bacillati</taxon>
        <taxon>Bacillota</taxon>
        <taxon>Bacilli</taxon>
        <taxon>Bacillales</taxon>
        <taxon>Paenibacillaceae</taxon>
        <taxon>Paenibacillus</taxon>
    </lineage>
</organism>
<accession>A0A2W1L9W7</accession>
<dbReference type="Proteomes" id="UP000249522">
    <property type="component" value="Unassembled WGS sequence"/>
</dbReference>
<evidence type="ECO:0000313" key="1">
    <source>
        <dbReference type="EMBL" id="PZD97018.1"/>
    </source>
</evidence>
<evidence type="ECO:0000313" key="2">
    <source>
        <dbReference type="Proteomes" id="UP000249522"/>
    </source>
</evidence>
<gene>
    <name evidence="1" type="ORF">DNH61_04660</name>
</gene>